<dbReference type="Proteomes" id="UP001430306">
    <property type="component" value="Unassembled WGS sequence"/>
</dbReference>
<evidence type="ECO:0000313" key="8">
    <source>
        <dbReference type="Proteomes" id="UP001430306"/>
    </source>
</evidence>
<evidence type="ECO:0000256" key="2">
    <source>
        <dbReference type="ARBA" id="ARBA00012553"/>
    </source>
</evidence>
<sequence>MELGSPRPSDLDCRPSASEKSKRKSRLLVSVRNLHEAQLAVDGGVDIVDFKEPLRGALAACDPQVWSGAVAAFAGAGVMLSAALGESESAMQVASQVPAEFTFAKAGPSGCRSGEWLQRLWDQLPVPESVALVPVAYADHEAATTITPEQVLDAVIESGRSRLLIDTFVKDGRRLPDHLDRQRLTDILQKAQAHDVWVALAGSVRLREKHRLEREGCFPDCWGVRGDVCDNSDRCGLIDPGKISLWRRSCRTASVVPCEDETCVSVLG</sequence>
<evidence type="ECO:0000256" key="1">
    <source>
        <dbReference type="ARBA" id="ARBA00003810"/>
    </source>
</evidence>
<reference evidence="7" key="1">
    <citation type="submission" date="2021-11" db="EMBL/GenBank/DDBJ databases">
        <title>Genome sequence.</title>
        <authorList>
            <person name="Sun Q."/>
        </authorList>
    </citation>
    <scope>NUCLEOTIDE SEQUENCE</scope>
    <source>
        <strain evidence="7">JC740</strain>
    </source>
</reference>
<dbReference type="EMBL" id="JAJKFW010000024">
    <property type="protein sequence ID" value="MCC9643451.1"/>
    <property type="molecule type" value="Genomic_DNA"/>
</dbReference>
<comment type="function">
    <text evidence="1">Catalyzes the formation of 4-(hydroxymethyl)-2-furancarboxaldehyde phosphate (4-HFC-P) from two molecules of glyceraldehyde-3-P (GA-3-P).</text>
</comment>
<keyword evidence="8" id="KW-1185">Reference proteome</keyword>
<comment type="caution">
    <text evidence="7">The sequence shown here is derived from an EMBL/GenBank/DDBJ whole genome shotgun (WGS) entry which is preliminary data.</text>
</comment>
<organism evidence="7 8">
    <name type="scientific">Rhodopirellula halodulae</name>
    <dbReference type="NCBI Taxonomy" id="2894198"/>
    <lineage>
        <taxon>Bacteria</taxon>
        <taxon>Pseudomonadati</taxon>
        <taxon>Planctomycetota</taxon>
        <taxon>Planctomycetia</taxon>
        <taxon>Pirellulales</taxon>
        <taxon>Pirellulaceae</taxon>
        <taxon>Rhodopirellula</taxon>
    </lineage>
</organism>
<evidence type="ECO:0000256" key="4">
    <source>
        <dbReference type="ARBA" id="ARBA00023270"/>
    </source>
</evidence>
<dbReference type="RefSeq" id="WP_230274402.1">
    <property type="nucleotide sequence ID" value="NZ_JAJKFW010000024.1"/>
</dbReference>
<evidence type="ECO:0000256" key="6">
    <source>
        <dbReference type="ARBA" id="ARBA00047628"/>
    </source>
</evidence>
<proteinExistence type="predicted"/>
<comment type="catalytic activity">
    <reaction evidence="6">
        <text>2 D-glyceraldehyde 3-phosphate = 4-(hydroxymethyl)-2-furancarboxaldehyde phosphate + phosphate + 2 H2O</text>
        <dbReference type="Rhea" id="RHEA:43536"/>
        <dbReference type="ChEBI" id="CHEBI:15377"/>
        <dbReference type="ChEBI" id="CHEBI:43474"/>
        <dbReference type="ChEBI" id="CHEBI:59776"/>
        <dbReference type="ChEBI" id="CHEBI:83407"/>
        <dbReference type="EC" id="4.2.3.153"/>
    </reaction>
</comment>
<evidence type="ECO:0000256" key="5">
    <source>
        <dbReference type="ARBA" id="ARBA00032523"/>
    </source>
</evidence>
<keyword evidence="4" id="KW-0704">Schiff base</keyword>
<dbReference type="PIRSF" id="PIRSF015957">
    <property type="entry name" value="UCP015957"/>
    <property type="match status" value="1"/>
</dbReference>
<gene>
    <name evidence="7" type="ORF">LOC71_14295</name>
</gene>
<dbReference type="Pfam" id="PF04476">
    <property type="entry name" value="4HFCP_synth"/>
    <property type="match status" value="1"/>
</dbReference>
<evidence type="ECO:0000256" key="3">
    <source>
        <dbReference type="ARBA" id="ARBA00023239"/>
    </source>
</evidence>
<evidence type="ECO:0000313" key="7">
    <source>
        <dbReference type="EMBL" id="MCC9643451.1"/>
    </source>
</evidence>
<dbReference type="EC" id="4.2.3.153" evidence="2"/>
<keyword evidence="3" id="KW-0456">Lyase</keyword>
<dbReference type="InterPro" id="IPR007565">
    <property type="entry name" value="4HFCP_synth"/>
</dbReference>
<protein>
    <recommendedName>
        <fullName evidence="2">(5-formylfuran-3-yl)methyl phosphate synthase</fullName>
        <ecNumber evidence="2">4.2.3.153</ecNumber>
    </recommendedName>
    <alternativeName>
        <fullName evidence="5">4-(hydroxymethyl)-2-furancarboxaldehyde-phosphate synthase</fullName>
    </alternativeName>
</protein>
<name>A0ABS8NLV0_9BACT</name>
<accession>A0ABS8NLV0</accession>